<dbReference type="RefSeq" id="WP_386050311.1">
    <property type="nucleotide sequence ID" value="NZ_JBHTKH010000001.1"/>
</dbReference>
<dbReference type="InterPro" id="IPR047669">
    <property type="entry name" value="MtrAB_MtrB"/>
</dbReference>
<dbReference type="CDD" id="cd00082">
    <property type="entry name" value="HisKA"/>
    <property type="match status" value="1"/>
</dbReference>
<evidence type="ECO:0000256" key="15">
    <source>
        <dbReference type="SAM" id="MobiDB-lite"/>
    </source>
</evidence>
<feature type="compositionally biased region" description="Low complexity" evidence="15">
    <location>
        <begin position="538"/>
        <end position="551"/>
    </location>
</feature>
<proteinExistence type="predicted"/>
<evidence type="ECO:0000313" key="20">
    <source>
        <dbReference type="Proteomes" id="UP001597046"/>
    </source>
</evidence>
<dbReference type="Pfam" id="PF00512">
    <property type="entry name" value="HisKA"/>
    <property type="match status" value="1"/>
</dbReference>
<feature type="domain" description="Histidine kinase" evidence="17">
    <location>
        <begin position="306"/>
        <end position="523"/>
    </location>
</feature>
<keyword evidence="20" id="KW-1185">Reference proteome</keyword>
<dbReference type="EC" id="2.7.13.3" evidence="3"/>
<dbReference type="Proteomes" id="UP001597046">
    <property type="component" value="Unassembled WGS sequence"/>
</dbReference>
<dbReference type="GO" id="GO:0016301">
    <property type="term" value="F:kinase activity"/>
    <property type="evidence" value="ECO:0007669"/>
    <property type="project" value="UniProtKB-KW"/>
</dbReference>
<keyword evidence="9 19" id="KW-0418">Kinase</keyword>
<keyword evidence="8" id="KW-0547">Nucleotide-binding</keyword>
<evidence type="ECO:0000256" key="4">
    <source>
        <dbReference type="ARBA" id="ARBA00022475"/>
    </source>
</evidence>
<dbReference type="PRINTS" id="PR00344">
    <property type="entry name" value="BCTRLSENSOR"/>
</dbReference>
<evidence type="ECO:0000256" key="12">
    <source>
        <dbReference type="ARBA" id="ARBA00023012"/>
    </source>
</evidence>
<keyword evidence="11 16" id="KW-1133">Transmembrane helix</keyword>
<reference evidence="20" key="1">
    <citation type="journal article" date="2019" name="Int. J. Syst. Evol. Microbiol.">
        <title>The Global Catalogue of Microorganisms (GCM) 10K type strain sequencing project: providing services to taxonomists for standard genome sequencing and annotation.</title>
        <authorList>
            <consortium name="The Broad Institute Genomics Platform"/>
            <consortium name="The Broad Institute Genome Sequencing Center for Infectious Disease"/>
            <person name="Wu L."/>
            <person name="Ma J."/>
        </authorList>
    </citation>
    <scope>NUCLEOTIDE SEQUENCE [LARGE SCALE GENOMIC DNA]</scope>
    <source>
        <strain evidence="20">CCUG 57508</strain>
    </source>
</reference>
<evidence type="ECO:0000256" key="13">
    <source>
        <dbReference type="ARBA" id="ARBA00023136"/>
    </source>
</evidence>
<dbReference type="InterPro" id="IPR003661">
    <property type="entry name" value="HisK_dim/P_dom"/>
</dbReference>
<feature type="transmembrane region" description="Helical" evidence="16">
    <location>
        <begin position="36"/>
        <end position="60"/>
    </location>
</feature>
<evidence type="ECO:0000256" key="7">
    <source>
        <dbReference type="ARBA" id="ARBA00022692"/>
    </source>
</evidence>
<evidence type="ECO:0000256" key="1">
    <source>
        <dbReference type="ARBA" id="ARBA00000085"/>
    </source>
</evidence>
<dbReference type="InterPro" id="IPR036097">
    <property type="entry name" value="HisK_dim/P_sf"/>
</dbReference>
<dbReference type="SUPFAM" id="SSF55874">
    <property type="entry name" value="ATPase domain of HSP90 chaperone/DNA topoisomerase II/histidine kinase"/>
    <property type="match status" value="1"/>
</dbReference>
<keyword evidence="6" id="KW-0808">Transferase</keyword>
<comment type="subcellular location">
    <subcellularLocation>
        <location evidence="2">Cell membrane</location>
        <topology evidence="2">Multi-pass membrane protein</topology>
    </subcellularLocation>
</comment>
<dbReference type="SMART" id="SM00388">
    <property type="entry name" value="HisKA"/>
    <property type="match status" value="1"/>
</dbReference>
<comment type="catalytic activity">
    <reaction evidence="1">
        <text>ATP + protein L-histidine = ADP + protein N-phospho-L-histidine.</text>
        <dbReference type="EC" id="2.7.13.3"/>
    </reaction>
</comment>
<protein>
    <recommendedName>
        <fullName evidence="14">Sensor histidine kinase MtrB</fullName>
        <ecNumber evidence="3">2.7.13.3</ecNumber>
    </recommendedName>
</protein>
<keyword evidence="12" id="KW-0902">Two-component regulatory system</keyword>
<evidence type="ECO:0000256" key="3">
    <source>
        <dbReference type="ARBA" id="ARBA00012438"/>
    </source>
</evidence>
<dbReference type="SMART" id="SM00304">
    <property type="entry name" value="HAMP"/>
    <property type="match status" value="1"/>
</dbReference>
<accession>A0ABW3MSN4</accession>
<dbReference type="InterPro" id="IPR003594">
    <property type="entry name" value="HATPase_dom"/>
</dbReference>
<dbReference type="PANTHER" id="PTHR43547">
    <property type="entry name" value="TWO-COMPONENT HISTIDINE KINASE"/>
    <property type="match status" value="1"/>
</dbReference>
<dbReference type="Pfam" id="PF00672">
    <property type="entry name" value="HAMP"/>
    <property type="match status" value="1"/>
</dbReference>
<dbReference type="InterPro" id="IPR003660">
    <property type="entry name" value="HAMP_dom"/>
</dbReference>
<dbReference type="Gene3D" id="3.30.565.10">
    <property type="entry name" value="Histidine kinase-like ATPase, C-terminal domain"/>
    <property type="match status" value="1"/>
</dbReference>
<gene>
    <name evidence="19" type="primary">mtrB</name>
    <name evidence="19" type="ORF">ACFQ2V_02095</name>
</gene>
<evidence type="ECO:0000256" key="11">
    <source>
        <dbReference type="ARBA" id="ARBA00022989"/>
    </source>
</evidence>
<dbReference type="SUPFAM" id="SSF47384">
    <property type="entry name" value="Homodimeric domain of signal transducing histidine kinase"/>
    <property type="match status" value="1"/>
</dbReference>
<dbReference type="InterPro" id="IPR036890">
    <property type="entry name" value="HATPase_C_sf"/>
</dbReference>
<comment type="caution">
    <text evidence="19">The sequence shown here is derived from an EMBL/GenBank/DDBJ whole genome shotgun (WGS) entry which is preliminary data.</text>
</comment>
<evidence type="ECO:0000313" key="19">
    <source>
        <dbReference type="EMBL" id="MFD1053083.1"/>
    </source>
</evidence>
<keyword evidence="7 16" id="KW-0812">Transmembrane</keyword>
<dbReference type="PROSITE" id="PS50885">
    <property type="entry name" value="HAMP"/>
    <property type="match status" value="1"/>
</dbReference>
<keyword evidence="10" id="KW-0067">ATP-binding</keyword>
<dbReference type="Gene3D" id="1.10.287.130">
    <property type="match status" value="1"/>
</dbReference>
<keyword evidence="5" id="KW-0597">Phosphoprotein</keyword>
<dbReference type="InterPro" id="IPR005467">
    <property type="entry name" value="His_kinase_dom"/>
</dbReference>
<evidence type="ECO:0000256" key="16">
    <source>
        <dbReference type="SAM" id="Phobius"/>
    </source>
</evidence>
<keyword evidence="13 16" id="KW-0472">Membrane</keyword>
<feature type="transmembrane region" description="Helical" evidence="16">
    <location>
        <begin position="215"/>
        <end position="237"/>
    </location>
</feature>
<evidence type="ECO:0000256" key="5">
    <source>
        <dbReference type="ARBA" id="ARBA00022553"/>
    </source>
</evidence>
<sequence length="575" mass="62386">MSERAATSGLAGLASRVGSTLRGWWQRILHLWRASLGFRVVVVTMLLGILVLTAVGTYLYGSIAQNLVDSRQRIAVDDSLRDAQNAQDQFDSTDQTDTEAKLTQFATTLINSYRRDAGNQTRYVVLTRSDDNTSPFNVRSIESGSVGLRFIPDELRRQVATQPDRQHLQVATIDEGNDSISAVIVGQTVVLPVAGNYGLYFIYPMDREREIISSIGKTFLVGGFALIVLIGAIAFVVTRLVADPVRRAAAVAERFAEGNLNERMRAKGEDDLARLGNSFNGMAASIQQQIAQLENLSRVQQRFVSDVSHELRTPLTTIRMAGDLIHDSRGDFEPTVARSAELLRGELDRFESLLSDLLEISRFDAGAAVLEVEASDLRACVERAVDAHRTLAARKGTRLVVSTPAAPVIADMDSRRIERILRNLVSNAIEHGEGKPVEVTIGYNDTAVAVTVRDHGVGLRPGEAALVFTRFWRADPARARTTGGTGLGLAIALEDARLHAGRLEAWGARGEGSCFRLTLPRRAEATITSSPLPLSPLAAEAARAAREAPSGAGSGTGAADDDTKRLRRITVERSP</sequence>
<evidence type="ECO:0000256" key="10">
    <source>
        <dbReference type="ARBA" id="ARBA00022840"/>
    </source>
</evidence>
<dbReference type="NCBIfam" id="NF040691">
    <property type="entry name" value="MtrAB_MtrB"/>
    <property type="match status" value="1"/>
</dbReference>
<keyword evidence="4" id="KW-1003">Cell membrane</keyword>
<evidence type="ECO:0000259" key="17">
    <source>
        <dbReference type="PROSITE" id="PS50109"/>
    </source>
</evidence>
<dbReference type="Pfam" id="PF02518">
    <property type="entry name" value="HATPase_c"/>
    <property type="match status" value="1"/>
</dbReference>
<dbReference type="CDD" id="cd06225">
    <property type="entry name" value="HAMP"/>
    <property type="match status" value="1"/>
</dbReference>
<evidence type="ECO:0000259" key="18">
    <source>
        <dbReference type="PROSITE" id="PS50885"/>
    </source>
</evidence>
<evidence type="ECO:0000256" key="6">
    <source>
        <dbReference type="ARBA" id="ARBA00022679"/>
    </source>
</evidence>
<dbReference type="SUPFAM" id="SSF158472">
    <property type="entry name" value="HAMP domain-like"/>
    <property type="match status" value="1"/>
</dbReference>
<dbReference type="InterPro" id="IPR004358">
    <property type="entry name" value="Sig_transdc_His_kin-like_C"/>
</dbReference>
<dbReference type="PANTHER" id="PTHR43547:SF2">
    <property type="entry name" value="HYBRID SIGNAL TRANSDUCTION HISTIDINE KINASE C"/>
    <property type="match status" value="1"/>
</dbReference>
<dbReference type="PROSITE" id="PS50109">
    <property type="entry name" value="HIS_KIN"/>
    <property type="match status" value="1"/>
</dbReference>
<feature type="transmembrane region" description="Helical" evidence="16">
    <location>
        <begin position="180"/>
        <end position="203"/>
    </location>
</feature>
<feature type="region of interest" description="Disordered" evidence="15">
    <location>
        <begin position="538"/>
        <end position="575"/>
    </location>
</feature>
<organism evidence="19 20">
    <name type="scientific">Terrabacter terrigena</name>
    <dbReference type="NCBI Taxonomy" id="574718"/>
    <lineage>
        <taxon>Bacteria</taxon>
        <taxon>Bacillati</taxon>
        <taxon>Actinomycetota</taxon>
        <taxon>Actinomycetes</taxon>
        <taxon>Micrococcales</taxon>
        <taxon>Intrasporangiaceae</taxon>
        <taxon>Terrabacter</taxon>
    </lineage>
</organism>
<evidence type="ECO:0000256" key="8">
    <source>
        <dbReference type="ARBA" id="ARBA00022741"/>
    </source>
</evidence>
<dbReference type="SMART" id="SM00387">
    <property type="entry name" value="HATPase_c"/>
    <property type="match status" value="1"/>
</dbReference>
<feature type="domain" description="HAMP" evidence="18">
    <location>
        <begin position="239"/>
        <end position="291"/>
    </location>
</feature>
<feature type="compositionally biased region" description="Basic and acidic residues" evidence="15">
    <location>
        <begin position="561"/>
        <end position="575"/>
    </location>
</feature>
<dbReference type="EMBL" id="JBHTKH010000001">
    <property type="protein sequence ID" value="MFD1053083.1"/>
    <property type="molecule type" value="Genomic_DNA"/>
</dbReference>
<evidence type="ECO:0000256" key="2">
    <source>
        <dbReference type="ARBA" id="ARBA00004651"/>
    </source>
</evidence>
<dbReference type="Gene3D" id="6.10.340.10">
    <property type="match status" value="1"/>
</dbReference>
<name>A0ABW3MSN4_9MICO</name>
<evidence type="ECO:0000256" key="9">
    <source>
        <dbReference type="ARBA" id="ARBA00022777"/>
    </source>
</evidence>
<evidence type="ECO:0000256" key="14">
    <source>
        <dbReference type="ARBA" id="ARBA00035305"/>
    </source>
</evidence>